<dbReference type="EMBL" id="MGDE01000159">
    <property type="protein sequence ID" value="OGL44890.1"/>
    <property type="molecule type" value="Genomic_DNA"/>
</dbReference>
<name>A0A1F7RU34_9BACT</name>
<feature type="transmembrane region" description="Helical" evidence="2">
    <location>
        <begin position="448"/>
        <end position="469"/>
    </location>
</feature>
<accession>A0A1F7RU34</accession>
<evidence type="ECO:0000256" key="1">
    <source>
        <dbReference type="SAM" id="Coils"/>
    </source>
</evidence>
<protein>
    <recommendedName>
        <fullName evidence="5">Polysaccharide chain length determinant N-terminal domain-containing protein</fullName>
    </recommendedName>
</protein>
<dbReference type="AlphaFoldDB" id="A0A1F7RU34"/>
<sequence>MSLKTLHSTKDFFRVWFTWKKHALLAFCFIVGAIMLFSYVYTPTYRSTAKILLLPKTSEGSVLSTGGREDARPVSQSSVSIEDINSEIELLTSDEVFRNTVASFVKKEPGIAVSGDMGLKSKRTSWSDKMMDYIKYALNETLIFLKLKTRMTLFDSYVALLGDSLEIEPVAASNIILVNLEAEVPKATQVVLDKLLDVYIAHHNEAYTKTEGVQFFEDQSATYRERLAVAETDLKKLQKRWDIIDLARQKDTNITLLSELSHKLIDVKTSYDVLKNRIEELREFVKQNAKDVVITSDMRNIPAIVELEKSIVPLLVKRAEIMNNFMPSSKEYSNIESQISILRDEVKKEIDNAMKAEELEFKILHVKMGSLQNKIRQLQEETNTLNQVEKQHHDMDREIELLNKNYKLYAAKTEDARIHRQSLKLDLANVSIANKATLPLKPFFPNRVLMLILSVFVGIFAALGTPFILEFLDHAIKIPDDVVEFLSLSVVCNLPEVKDK</sequence>
<feature type="coiled-coil region" evidence="1">
    <location>
        <begin position="332"/>
        <end position="405"/>
    </location>
</feature>
<organism evidence="3 4">
    <name type="scientific">Candidatus Schekmanbacteria bacterium RBG_16_38_10</name>
    <dbReference type="NCBI Taxonomy" id="1817879"/>
    <lineage>
        <taxon>Bacteria</taxon>
        <taxon>Candidatus Schekmaniibacteriota</taxon>
    </lineage>
</organism>
<keyword evidence="1" id="KW-0175">Coiled coil</keyword>
<evidence type="ECO:0000313" key="4">
    <source>
        <dbReference type="Proteomes" id="UP000178797"/>
    </source>
</evidence>
<evidence type="ECO:0000313" key="3">
    <source>
        <dbReference type="EMBL" id="OGL44890.1"/>
    </source>
</evidence>
<reference evidence="3 4" key="1">
    <citation type="journal article" date="2016" name="Nat. Commun.">
        <title>Thousands of microbial genomes shed light on interconnected biogeochemical processes in an aquifer system.</title>
        <authorList>
            <person name="Anantharaman K."/>
            <person name="Brown C.T."/>
            <person name="Hug L.A."/>
            <person name="Sharon I."/>
            <person name="Castelle C.J."/>
            <person name="Probst A.J."/>
            <person name="Thomas B.C."/>
            <person name="Singh A."/>
            <person name="Wilkins M.J."/>
            <person name="Karaoz U."/>
            <person name="Brodie E.L."/>
            <person name="Williams K.H."/>
            <person name="Hubbard S.S."/>
            <person name="Banfield J.F."/>
        </authorList>
    </citation>
    <scope>NUCLEOTIDE SEQUENCE [LARGE SCALE GENOMIC DNA]</scope>
</reference>
<keyword evidence="2" id="KW-0472">Membrane</keyword>
<keyword evidence="2" id="KW-0812">Transmembrane</keyword>
<dbReference type="InterPro" id="IPR050445">
    <property type="entry name" value="Bact_polysacc_biosynth/exp"/>
</dbReference>
<dbReference type="Proteomes" id="UP000178797">
    <property type="component" value="Unassembled WGS sequence"/>
</dbReference>
<feature type="transmembrane region" description="Helical" evidence="2">
    <location>
        <begin position="23"/>
        <end position="41"/>
    </location>
</feature>
<evidence type="ECO:0008006" key="5">
    <source>
        <dbReference type="Google" id="ProtNLM"/>
    </source>
</evidence>
<proteinExistence type="predicted"/>
<dbReference type="PANTHER" id="PTHR32309:SF31">
    <property type="entry name" value="CAPSULAR EXOPOLYSACCHARIDE FAMILY"/>
    <property type="match status" value="1"/>
</dbReference>
<dbReference type="PANTHER" id="PTHR32309">
    <property type="entry name" value="TYROSINE-PROTEIN KINASE"/>
    <property type="match status" value="1"/>
</dbReference>
<comment type="caution">
    <text evidence="3">The sequence shown here is derived from an EMBL/GenBank/DDBJ whole genome shotgun (WGS) entry which is preliminary data.</text>
</comment>
<keyword evidence="2" id="KW-1133">Transmembrane helix</keyword>
<gene>
    <name evidence="3" type="ORF">A2W05_06445</name>
</gene>
<evidence type="ECO:0000256" key="2">
    <source>
        <dbReference type="SAM" id="Phobius"/>
    </source>
</evidence>